<proteinExistence type="predicted"/>
<sequence length="212" mass="23886">MRKKMKTWLVAVLSFHLILLLAACGEEVDSSTEEEAPSEVESSDEDTAEEEAGEETAGAEGVQTYTNDQFAFSVEYPGDWTLQEVNETMLGFVSSRESEDDPFMENVSVQLNHLDGQSLSLEELTEILLANVQNEVPDFELTSSETVEATDEAQPDVHYLEYTGTQGDLQLAYEALLFINNDRAFVFTYTAEMNNFNQYYEAYTQIIESLTF</sequence>
<dbReference type="Gene3D" id="3.40.1000.10">
    <property type="entry name" value="Mog1/PsbP, alpha/beta/alpha sandwich"/>
    <property type="match status" value="1"/>
</dbReference>
<accession>A0A9X2IPR8</accession>
<evidence type="ECO:0000256" key="1">
    <source>
        <dbReference type="SAM" id="MobiDB-lite"/>
    </source>
</evidence>
<organism evidence="4 5">
    <name type="scientific">Halalkalibacter oceani</name>
    <dbReference type="NCBI Taxonomy" id="1653776"/>
    <lineage>
        <taxon>Bacteria</taxon>
        <taxon>Bacillati</taxon>
        <taxon>Bacillota</taxon>
        <taxon>Bacilli</taxon>
        <taxon>Bacillales</taxon>
        <taxon>Bacillaceae</taxon>
        <taxon>Halalkalibacter</taxon>
    </lineage>
</organism>
<reference evidence="4" key="1">
    <citation type="submission" date="2022-05" db="EMBL/GenBank/DDBJ databases">
        <title>Comparative Genomics of Spacecraft Associated Microbes.</title>
        <authorList>
            <person name="Tran M.T."/>
            <person name="Wright A."/>
            <person name="Seuylemezian A."/>
            <person name="Eisen J."/>
            <person name="Coil D."/>
        </authorList>
    </citation>
    <scope>NUCLEOTIDE SEQUENCE</scope>
    <source>
        <strain evidence="4">214.1.1</strain>
    </source>
</reference>
<feature type="signal peptide" evidence="2">
    <location>
        <begin position="1"/>
        <end position="22"/>
    </location>
</feature>
<evidence type="ECO:0000313" key="5">
    <source>
        <dbReference type="Proteomes" id="UP001139179"/>
    </source>
</evidence>
<dbReference type="SUPFAM" id="SSF55724">
    <property type="entry name" value="Mog1p/PsbP-like"/>
    <property type="match status" value="1"/>
</dbReference>
<keyword evidence="2" id="KW-0732">Signal</keyword>
<dbReference type="RefSeq" id="WP_251223877.1">
    <property type="nucleotide sequence ID" value="NZ_JAMBOL010000012.1"/>
</dbReference>
<dbReference type="Pfam" id="PF01789">
    <property type="entry name" value="PsbP"/>
    <property type="match status" value="1"/>
</dbReference>
<gene>
    <name evidence="4" type="ORF">M3202_13590</name>
</gene>
<evidence type="ECO:0000256" key="2">
    <source>
        <dbReference type="SAM" id="SignalP"/>
    </source>
</evidence>
<comment type="caution">
    <text evidence="4">The sequence shown here is derived from an EMBL/GenBank/DDBJ whole genome shotgun (WGS) entry which is preliminary data.</text>
</comment>
<keyword evidence="5" id="KW-1185">Reference proteome</keyword>
<dbReference type="InterPro" id="IPR002683">
    <property type="entry name" value="PsbP_C"/>
</dbReference>
<evidence type="ECO:0000259" key="3">
    <source>
        <dbReference type="Pfam" id="PF01789"/>
    </source>
</evidence>
<protein>
    <submittedName>
        <fullName evidence="4">DUF1795 domain-containing protein</fullName>
    </submittedName>
</protein>
<dbReference type="PROSITE" id="PS51257">
    <property type="entry name" value="PROKAR_LIPOPROTEIN"/>
    <property type="match status" value="1"/>
</dbReference>
<dbReference type="Proteomes" id="UP001139179">
    <property type="component" value="Unassembled WGS sequence"/>
</dbReference>
<feature type="compositionally biased region" description="Acidic residues" evidence="1">
    <location>
        <begin position="29"/>
        <end position="54"/>
    </location>
</feature>
<feature type="chain" id="PRO_5040831580" evidence="2">
    <location>
        <begin position="23"/>
        <end position="212"/>
    </location>
</feature>
<feature type="region of interest" description="Disordered" evidence="1">
    <location>
        <begin position="29"/>
        <end position="64"/>
    </location>
</feature>
<evidence type="ECO:0000313" key="4">
    <source>
        <dbReference type="EMBL" id="MCM3715116.1"/>
    </source>
</evidence>
<dbReference type="InterPro" id="IPR016123">
    <property type="entry name" value="Mog1/PsbP_a/b/a-sand"/>
</dbReference>
<dbReference type="AlphaFoldDB" id="A0A9X2IPR8"/>
<dbReference type="EMBL" id="JAMBOL010000012">
    <property type="protein sequence ID" value="MCM3715116.1"/>
    <property type="molecule type" value="Genomic_DNA"/>
</dbReference>
<name>A0A9X2IPR8_9BACI</name>
<feature type="domain" description="PsbP C-terminal" evidence="3">
    <location>
        <begin position="60"/>
        <end position="212"/>
    </location>
</feature>